<organism evidence="1 2">
    <name type="scientific">Stenotrophomonas maltophilia phage vB_SmaM_Ps15</name>
    <dbReference type="NCBI Taxonomy" id="3071007"/>
    <lineage>
        <taxon>Viruses</taxon>
        <taxon>Duplodnaviria</taxon>
        <taxon>Heunggongvirae</taxon>
        <taxon>Uroviricota</taxon>
        <taxon>Caudoviricetes</taxon>
        <taxon>Menderavirus</taxon>
        <taxon>Menderavirus Ps15</taxon>
    </lineage>
</organism>
<protein>
    <submittedName>
        <fullName evidence="1">Uncharacterized protein</fullName>
    </submittedName>
</protein>
<reference evidence="1 2" key="1">
    <citation type="submission" date="2021-12" db="EMBL/GenBank/DDBJ databases">
        <title>Characterization of bacteriophage vB_SmaM_Ps15 infective to Stenotrophomonas maltophila clinical ocular isolates.</title>
        <authorList>
            <person name="Damnjanovic D."/>
            <person name="Vazquez-Campos X."/>
            <person name="Elliott L."/>
            <person name="Willcox M."/>
            <person name="Bridge W.J."/>
        </authorList>
    </citation>
    <scope>NUCLEOTIDE SEQUENCE [LARGE SCALE GENOMIC DNA]</scope>
</reference>
<accession>A0AAE9JUW5</accession>
<keyword evidence="2" id="KW-1185">Reference proteome</keyword>
<name>A0AAE9JUW5_9CAUD</name>
<evidence type="ECO:0000313" key="2">
    <source>
        <dbReference type="Proteomes" id="UP000829466"/>
    </source>
</evidence>
<dbReference type="Proteomes" id="UP000829466">
    <property type="component" value="Segment"/>
</dbReference>
<evidence type="ECO:0000313" key="1">
    <source>
        <dbReference type="EMBL" id="UMO77207.1"/>
    </source>
</evidence>
<dbReference type="EMBL" id="OL702939">
    <property type="protein sequence ID" value="UMO77207.1"/>
    <property type="molecule type" value="Genomic_DNA"/>
</dbReference>
<gene>
    <name evidence="1" type="ORF">SmaMPs15_000056</name>
</gene>
<sequence>MSQHGHESCEATEEELQFYREAIGELDMLLIGLGVFEVNHEGDYKQAWKNTLESIKRLNQQERGFYQA</sequence>
<proteinExistence type="predicted"/>